<dbReference type="GeneID" id="106172027"/>
<keyword evidence="8 12" id="KW-1133">Transmembrane helix</keyword>
<dbReference type="PRINTS" id="PR00169">
    <property type="entry name" value="KCHANNEL"/>
</dbReference>
<keyword evidence="4 12" id="KW-0812">Transmembrane</keyword>
<reference evidence="15" key="1">
    <citation type="submission" date="2025-08" db="UniProtKB">
        <authorList>
            <consortium name="RefSeq"/>
        </authorList>
    </citation>
    <scope>IDENTIFICATION</scope>
    <source>
        <tissue evidence="15">Gonads</tissue>
    </source>
</reference>
<dbReference type="InterPro" id="IPR011333">
    <property type="entry name" value="SKP1/BTB/POZ_sf"/>
</dbReference>
<dbReference type="STRING" id="7574.A0A1S3JCD1"/>
<keyword evidence="11" id="KW-0407">Ion channel</keyword>
<dbReference type="GO" id="GO:0001508">
    <property type="term" value="P:action potential"/>
    <property type="evidence" value="ECO:0007669"/>
    <property type="project" value="TreeGrafter"/>
</dbReference>
<evidence type="ECO:0000256" key="11">
    <source>
        <dbReference type="ARBA" id="ARBA00023303"/>
    </source>
</evidence>
<evidence type="ECO:0000313" key="14">
    <source>
        <dbReference type="Proteomes" id="UP000085678"/>
    </source>
</evidence>
<dbReference type="SMART" id="SM00225">
    <property type="entry name" value="BTB"/>
    <property type="match status" value="1"/>
</dbReference>
<dbReference type="Pfam" id="PF00520">
    <property type="entry name" value="Ion_trans"/>
    <property type="match status" value="1"/>
</dbReference>
<sequence>MANWSAVVGSTRRASSKRETNRIKSFANESTELIPLHCSDSCTSHVVPGSSNQSTSDHDCRLAGCERVVINVSGQYFETRMAVLNRHPDTLLGNPQKRRKYYDNTRGEYFFDRHRPTFEAIFNYYQYGGKLRRPPTVPDDIFLDEIEFYQIEKEILDEYKSEEGYIEEEIILPDHPCLKKVWLVFEYPETSRLAFFVAILSVLATFVSIVVFCVETIPGFESTLCVPGYLPDFSDTIFIIESLCNSWFTVEVVARFIACPNKLSFFKDFKNWVDIAAVVPYYVGLFNILATMNCDNGKAGASLAFLRVIRLVRIFKLTKHSSGLQVLLLTFQASMGGLGLFLVALSVCIVLFSSTIYYLELGQPGSQIESIPDGFWWAVITMCTVGYGDVTPHGYWGKIVGSLCALAGVLTLAIPIPIITENFNKFYTHKTRSK</sequence>
<dbReference type="PANTHER" id="PTHR11537">
    <property type="entry name" value="VOLTAGE-GATED POTASSIUM CHANNEL"/>
    <property type="match status" value="1"/>
</dbReference>
<dbReference type="GO" id="GO:0008076">
    <property type="term" value="C:voltage-gated potassium channel complex"/>
    <property type="evidence" value="ECO:0007669"/>
    <property type="project" value="InterPro"/>
</dbReference>
<organism evidence="14 15">
    <name type="scientific">Lingula anatina</name>
    <name type="common">Brachiopod</name>
    <name type="synonym">Lingula unguis</name>
    <dbReference type="NCBI Taxonomy" id="7574"/>
    <lineage>
        <taxon>Eukaryota</taxon>
        <taxon>Metazoa</taxon>
        <taxon>Spiralia</taxon>
        <taxon>Lophotrochozoa</taxon>
        <taxon>Brachiopoda</taxon>
        <taxon>Linguliformea</taxon>
        <taxon>Lingulata</taxon>
        <taxon>Lingulida</taxon>
        <taxon>Linguloidea</taxon>
        <taxon>Lingulidae</taxon>
        <taxon>Lingula</taxon>
    </lineage>
</organism>
<dbReference type="AlphaFoldDB" id="A0A1S3JCD1"/>
<dbReference type="Pfam" id="PF02214">
    <property type="entry name" value="BTB_2"/>
    <property type="match status" value="1"/>
</dbReference>
<dbReference type="Gene3D" id="1.10.287.70">
    <property type="match status" value="1"/>
</dbReference>
<dbReference type="OrthoDB" id="415460at2759"/>
<dbReference type="GO" id="GO:0051260">
    <property type="term" value="P:protein homooligomerization"/>
    <property type="evidence" value="ECO:0007669"/>
    <property type="project" value="InterPro"/>
</dbReference>
<feature type="transmembrane region" description="Helical" evidence="12">
    <location>
        <begin position="326"/>
        <end position="359"/>
    </location>
</feature>
<dbReference type="OMA" id="IWVTANS"/>
<name>A0A1S3JCD1_LINAN</name>
<evidence type="ECO:0000256" key="12">
    <source>
        <dbReference type="SAM" id="Phobius"/>
    </source>
</evidence>
<dbReference type="InterPro" id="IPR005821">
    <property type="entry name" value="Ion_trans_dom"/>
</dbReference>
<evidence type="ECO:0000313" key="15">
    <source>
        <dbReference type="RefSeq" id="XP_013408057.1"/>
    </source>
</evidence>
<keyword evidence="3" id="KW-0633">Potassium transport</keyword>
<protein>
    <submittedName>
        <fullName evidence="15">Potassium voltage-gated channel protein Shaker</fullName>
    </submittedName>
</protein>
<dbReference type="InParanoid" id="A0A1S3JCD1"/>
<feature type="domain" description="BTB" evidence="13">
    <location>
        <begin position="66"/>
        <end position="166"/>
    </location>
</feature>
<dbReference type="InterPro" id="IPR003972">
    <property type="entry name" value="K_chnl_volt-dep_Kv1"/>
</dbReference>
<dbReference type="PRINTS" id="PR01491">
    <property type="entry name" value="KVCHANNEL"/>
</dbReference>
<dbReference type="GO" id="GO:0005251">
    <property type="term" value="F:delayed rectifier potassium channel activity"/>
    <property type="evidence" value="ECO:0007669"/>
    <property type="project" value="TreeGrafter"/>
</dbReference>
<feature type="transmembrane region" description="Helical" evidence="12">
    <location>
        <begin position="399"/>
        <end position="420"/>
    </location>
</feature>
<evidence type="ECO:0000256" key="7">
    <source>
        <dbReference type="ARBA" id="ARBA00022958"/>
    </source>
</evidence>
<proteinExistence type="predicted"/>
<dbReference type="SUPFAM" id="SSF81324">
    <property type="entry name" value="Voltage-gated potassium channels"/>
    <property type="match status" value="1"/>
</dbReference>
<evidence type="ECO:0000256" key="2">
    <source>
        <dbReference type="ARBA" id="ARBA00022448"/>
    </source>
</evidence>
<comment type="subcellular location">
    <subcellularLocation>
        <location evidence="1">Membrane</location>
        <topology evidence="1">Multi-pass membrane protein</topology>
    </subcellularLocation>
</comment>
<dbReference type="SUPFAM" id="SSF54695">
    <property type="entry name" value="POZ domain"/>
    <property type="match status" value="1"/>
</dbReference>
<evidence type="ECO:0000256" key="3">
    <source>
        <dbReference type="ARBA" id="ARBA00022538"/>
    </source>
</evidence>
<feature type="transmembrane region" description="Helical" evidence="12">
    <location>
        <begin position="193"/>
        <end position="214"/>
    </location>
</feature>
<dbReference type="InterPro" id="IPR028325">
    <property type="entry name" value="VG_K_chnl"/>
</dbReference>
<keyword evidence="9" id="KW-0406">Ion transport</keyword>
<dbReference type="Gene3D" id="3.30.710.10">
    <property type="entry name" value="Potassium Channel Kv1.1, Chain A"/>
    <property type="match status" value="1"/>
</dbReference>
<keyword evidence="2" id="KW-0813">Transport</keyword>
<dbReference type="PANTHER" id="PTHR11537:SF113">
    <property type="entry name" value="POTASSIUM VOLTAGE-GATED CHANNEL PROTEIN SHAKER"/>
    <property type="match status" value="1"/>
</dbReference>
<keyword evidence="5" id="KW-0631">Potassium channel</keyword>
<evidence type="ECO:0000259" key="13">
    <source>
        <dbReference type="SMART" id="SM00225"/>
    </source>
</evidence>
<dbReference type="InterPro" id="IPR000210">
    <property type="entry name" value="BTB/POZ_dom"/>
</dbReference>
<dbReference type="InterPro" id="IPR003968">
    <property type="entry name" value="K_chnl_volt-dep_Kv"/>
</dbReference>
<evidence type="ECO:0000256" key="4">
    <source>
        <dbReference type="ARBA" id="ARBA00022692"/>
    </source>
</evidence>
<evidence type="ECO:0000256" key="5">
    <source>
        <dbReference type="ARBA" id="ARBA00022826"/>
    </source>
</evidence>
<dbReference type="FunFam" id="3.30.710.10:FF:000189">
    <property type="entry name" value="Predicted protein"/>
    <property type="match status" value="1"/>
</dbReference>
<dbReference type="Proteomes" id="UP000085678">
    <property type="component" value="Unplaced"/>
</dbReference>
<dbReference type="KEGG" id="lak:106172027"/>
<dbReference type="RefSeq" id="XP_013408057.1">
    <property type="nucleotide sequence ID" value="XM_013552603.1"/>
</dbReference>
<dbReference type="PRINTS" id="PR01496">
    <property type="entry name" value="SHAKERCHANEL"/>
</dbReference>
<gene>
    <name evidence="15" type="primary">LOC106172027</name>
</gene>
<evidence type="ECO:0000256" key="8">
    <source>
        <dbReference type="ARBA" id="ARBA00022989"/>
    </source>
</evidence>
<dbReference type="FunFam" id="1.10.287.70:FF:000002">
    <property type="entry name" value="Potassium voltage-gated channel subfamily a member"/>
    <property type="match status" value="1"/>
</dbReference>
<evidence type="ECO:0000256" key="6">
    <source>
        <dbReference type="ARBA" id="ARBA00022882"/>
    </source>
</evidence>
<keyword evidence="10 12" id="KW-0472">Membrane</keyword>
<keyword evidence="6" id="KW-0851">Voltage-gated channel</keyword>
<accession>A0A1S3JCD1</accession>
<keyword evidence="7" id="KW-0630">Potassium</keyword>
<keyword evidence="14" id="KW-1185">Reference proteome</keyword>
<dbReference type="InterPro" id="IPR027359">
    <property type="entry name" value="Volt_channel_dom_sf"/>
</dbReference>
<evidence type="ECO:0000256" key="9">
    <source>
        <dbReference type="ARBA" id="ARBA00023065"/>
    </source>
</evidence>
<evidence type="ECO:0000256" key="1">
    <source>
        <dbReference type="ARBA" id="ARBA00004141"/>
    </source>
</evidence>
<dbReference type="InterPro" id="IPR003131">
    <property type="entry name" value="T1-type_BTB"/>
</dbReference>
<evidence type="ECO:0000256" key="10">
    <source>
        <dbReference type="ARBA" id="ARBA00023136"/>
    </source>
</evidence>
<dbReference type="Gene3D" id="1.20.120.350">
    <property type="entry name" value="Voltage-gated potassium channels. Chain C"/>
    <property type="match status" value="1"/>
</dbReference>